<dbReference type="AlphaFoldDB" id="A0A507QWA7"/>
<proteinExistence type="predicted"/>
<sequence length="125" mass="13377">MDPSSPPIAGIPAECMQALFGWIQNSLAVKLPNLARSGNSAPSQTTFDQSKGLASLFPTGVPTTMEQSASAQQHFLERIRTAPDLQQARLYGNELASFRPHVESVLVNLKAQGLGCTCRGDNGHQ</sequence>
<comment type="caution">
    <text evidence="1">The sequence shown here is derived from an EMBL/GenBank/DDBJ whole genome shotgun (WGS) entry which is preliminary data.</text>
</comment>
<keyword evidence="2" id="KW-1185">Reference proteome</keyword>
<gene>
    <name evidence="1" type="ORF">MPDQ_005745</name>
</gene>
<dbReference type="Proteomes" id="UP000319663">
    <property type="component" value="Unassembled WGS sequence"/>
</dbReference>
<evidence type="ECO:0000313" key="2">
    <source>
        <dbReference type="Proteomes" id="UP000319663"/>
    </source>
</evidence>
<name>A0A507QWA7_MONPU</name>
<organism evidence="1 2">
    <name type="scientific">Monascus purpureus</name>
    <name type="common">Red mold</name>
    <name type="synonym">Monascus anka</name>
    <dbReference type="NCBI Taxonomy" id="5098"/>
    <lineage>
        <taxon>Eukaryota</taxon>
        <taxon>Fungi</taxon>
        <taxon>Dikarya</taxon>
        <taxon>Ascomycota</taxon>
        <taxon>Pezizomycotina</taxon>
        <taxon>Eurotiomycetes</taxon>
        <taxon>Eurotiomycetidae</taxon>
        <taxon>Eurotiales</taxon>
        <taxon>Aspergillaceae</taxon>
        <taxon>Monascus</taxon>
    </lineage>
</organism>
<evidence type="ECO:0000313" key="1">
    <source>
        <dbReference type="EMBL" id="TQB73543.1"/>
    </source>
</evidence>
<protein>
    <submittedName>
        <fullName evidence="1">Uncharacterized protein</fullName>
    </submittedName>
</protein>
<accession>A0A507QWA7</accession>
<reference evidence="1 2" key="1">
    <citation type="submission" date="2019-06" db="EMBL/GenBank/DDBJ databases">
        <title>Wine fermentation using esterase from Monascus purpureus.</title>
        <authorList>
            <person name="Geng C."/>
            <person name="Zhang Y."/>
        </authorList>
    </citation>
    <scope>NUCLEOTIDE SEQUENCE [LARGE SCALE GENOMIC DNA]</scope>
    <source>
        <strain evidence="1">HQ1</strain>
    </source>
</reference>
<dbReference type="EMBL" id="VIFY01000042">
    <property type="protein sequence ID" value="TQB73543.1"/>
    <property type="molecule type" value="Genomic_DNA"/>
</dbReference>